<gene>
    <name evidence="1" type="ORF">GCM10009750_14700</name>
</gene>
<proteinExistence type="predicted"/>
<accession>A0ABN2MM79</accession>
<evidence type="ECO:0000313" key="1">
    <source>
        <dbReference type="EMBL" id="GAA1831752.1"/>
    </source>
</evidence>
<keyword evidence="2" id="KW-1185">Reference proteome</keyword>
<comment type="caution">
    <text evidence="1">The sequence shown here is derived from an EMBL/GenBank/DDBJ whole genome shotgun (WGS) entry which is preliminary data.</text>
</comment>
<sequence>MTNDIRADIEPVALTSGQPFDVRIVGAVRWAGQVVQVVIDGADDTEIMWLSTLPVELDGTGCGTAAHPGIEVDRETVVWVTAIGGEGQIERLETVAMSILGSPEPVGRDEIVARYVEITDKRDSRYRQPMGLQAEGLARHRVVYIVENLLVTRTLHFQHGSVHALDLTLHESDLRDAVNQALETLGWPSRVDHEGWSTNMRRNDFAMIEFPEVWAADWADAERNSLADAERYMSAIAFLRHAAPRLVMIVIEREGPPMSSKMRTFRMPYRGNLVGGPIAGENQVDFLATAEALDTDPKSALYVSLYLDARRDGDTDSRYFKLWSVLETIAINCIESQQAVRLPDGTPWPDGATTSQAAPRVFELVRQSSLPQRDWPGGDLYTFIRAAYGRRTATAHYGRFLPDNADQLAKPWYVWAIRTVADRPGSPDFLWELEQLVHDVVATEVRRASPL</sequence>
<dbReference type="EMBL" id="BAAANK010000003">
    <property type="protein sequence ID" value="GAA1831752.1"/>
    <property type="molecule type" value="Genomic_DNA"/>
</dbReference>
<protein>
    <recommendedName>
        <fullName evidence="3">ApeA N-terminal domain-containing protein</fullName>
    </recommendedName>
</protein>
<dbReference type="Proteomes" id="UP001501746">
    <property type="component" value="Unassembled WGS sequence"/>
</dbReference>
<organism evidence="1 2">
    <name type="scientific">Agromyces salentinus</name>
    <dbReference type="NCBI Taxonomy" id="269421"/>
    <lineage>
        <taxon>Bacteria</taxon>
        <taxon>Bacillati</taxon>
        <taxon>Actinomycetota</taxon>
        <taxon>Actinomycetes</taxon>
        <taxon>Micrococcales</taxon>
        <taxon>Microbacteriaceae</taxon>
        <taxon>Agromyces</taxon>
    </lineage>
</organism>
<dbReference type="RefSeq" id="WP_157427478.1">
    <property type="nucleotide sequence ID" value="NZ_BAAANK010000003.1"/>
</dbReference>
<evidence type="ECO:0008006" key="3">
    <source>
        <dbReference type="Google" id="ProtNLM"/>
    </source>
</evidence>
<reference evidence="1 2" key="1">
    <citation type="journal article" date="2019" name="Int. J. Syst. Evol. Microbiol.">
        <title>The Global Catalogue of Microorganisms (GCM) 10K type strain sequencing project: providing services to taxonomists for standard genome sequencing and annotation.</title>
        <authorList>
            <consortium name="The Broad Institute Genomics Platform"/>
            <consortium name="The Broad Institute Genome Sequencing Center for Infectious Disease"/>
            <person name="Wu L."/>
            <person name="Ma J."/>
        </authorList>
    </citation>
    <scope>NUCLEOTIDE SEQUENCE [LARGE SCALE GENOMIC DNA]</scope>
    <source>
        <strain evidence="1 2">JCM 14323</strain>
    </source>
</reference>
<name>A0ABN2MM79_9MICO</name>
<evidence type="ECO:0000313" key="2">
    <source>
        <dbReference type="Proteomes" id="UP001501746"/>
    </source>
</evidence>